<dbReference type="Pfam" id="PF00857">
    <property type="entry name" value="Isochorismatase"/>
    <property type="match status" value="1"/>
</dbReference>
<dbReference type="PANTHER" id="PTHR14119">
    <property type="entry name" value="HYDROLASE"/>
    <property type="match status" value="1"/>
</dbReference>
<organism evidence="3 4">
    <name type="scientific">Tricholomella constricta</name>
    <dbReference type="NCBI Taxonomy" id="117010"/>
    <lineage>
        <taxon>Eukaryota</taxon>
        <taxon>Fungi</taxon>
        <taxon>Dikarya</taxon>
        <taxon>Basidiomycota</taxon>
        <taxon>Agaricomycotina</taxon>
        <taxon>Agaricomycetes</taxon>
        <taxon>Agaricomycetidae</taxon>
        <taxon>Agaricales</taxon>
        <taxon>Tricholomatineae</taxon>
        <taxon>Lyophyllaceae</taxon>
        <taxon>Tricholomella</taxon>
    </lineage>
</organism>
<proteinExistence type="inferred from homology"/>
<feature type="domain" description="Isochorismatase-like" evidence="2">
    <location>
        <begin position="9"/>
        <end position="163"/>
    </location>
</feature>
<evidence type="ECO:0000313" key="4">
    <source>
        <dbReference type="Proteomes" id="UP000565441"/>
    </source>
</evidence>
<dbReference type="InterPro" id="IPR000868">
    <property type="entry name" value="Isochorismatase-like_dom"/>
</dbReference>
<dbReference type="OrthoDB" id="269496at2759"/>
<protein>
    <recommendedName>
        <fullName evidence="2">Isochorismatase-like domain-containing protein</fullName>
    </recommendedName>
</protein>
<keyword evidence="4" id="KW-1185">Reference proteome</keyword>
<comment type="similarity">
    <text evidence="1">Belongs to the isochorismatase family.</text>
</comment>
<dbReference type="EMBL" id="JAACJP010000001">
    <property type="protein sequence ID" value="KAF5387732.1"/>
    <property type="molecule type" value="Genomic_DNA"/>
</dbReference>
<dbReference type="InterPro" id="IPR036380">
    <property type="entry name" value="Isochorismatase-like_sf"/>
</dbReference>
<name>A0A8H5HQM8_9AGAR</name>
<dbReference type="Gene3D" id="3.40.50.850">
    <property type="entry name" value="Isochorismatase-like"/>
    <property type="match status" value="1"/>
</dbReference>
<accession>A0A8H5HQM8</accession>
<dbReference type="Proteomes" id="UP000565441">
    <property type="component" value="Unassembled WGS sequence"/>
</dbReference>
<gene>
    <name evidence="3" type="ORF">D9615_000069</name>
</gene>
<comment type="caution">
    <text evidence="3">The sequence shown here is derived from an EMBL/GenBank/DDBJ whole genome shotgun (WGS) entry which is preliminary data.</text>
</comment>
<dbReference type="PANTHER" id="PTHR14119:SF3">
    <property type="entry name" value="ISOCHORISMATASE DOMAIN-CONTAINING PROTEIN 2"/>
    <property type="match status" value="1"/>
</dbReference>
<dbReference type="InterPro" id="IPR050993">
    <property type="entry name" value="Isochorismatase_domain"/>
</dbReference>
<dbReference type="AlphaFoldDB" id="A0A8H5HQM8"/>
<evidence type="ECO:0000313" key="3">
    <source>
        <dbReference type="EMBL" id="KAF5387732.1"/>
    </source>
</evidence>
<evidence type="ECO:0000259" key="2">
    <source>
        <dbReference type="Pfam" id="PF00857"/>
    </source>
</evidence>
<dbReference type="SUPFAM" id="SSF52499">
    <property type="entry name" value="Isochorismatase-like hydrolases"/>
    <property type="match status" value="1"/>
</dbReference>
<evidence type="ECO:0000256" key="1">
    <source>
        <dbReference type="ARBA" id="ARBA00006336"/>
    </source>
</evidence>
<sequence length="205" mass="22092">MPVPFPDSTIFFCCDLQTGFRPSIYGYDQVVSTANKMVKLAKILGIEVVSTTQYAKVFGGVDPGVDLDSLGPLKLPTIDKSLFSMVTDEVKAILEARPHIKHVVIFGIEGQICVLQTTLSLLALPAKYTPYIVADGVSSSATFELPILFDRLRQEGAIVVTSESLGFQLVGTSSNPKFKAFSQFVKETKAATTKAGEVLLLGKSP</sequence>
<reference evidence="3 4" key="1">
    <citation type="journal article" date="2020" name="ISME J.">
        <title>Uncovering the hidden diversity of litter-decomposition mechanisms in mushroom-forming fungi.</title>
        <authorList>
            <person name="Floudas D."/>
            <person name="Bentzer J."/>
            <person name="Ahren D."/>
            <person name="Johansson T."/>
            <person name="Persson P."/>
            <person name="Tunlid A."/>
        </authorList>
    </citation>
    <scope>NUCLEOTIDE SEQUENCE [LARGE SCALE GENOMIC DNA]</scope>
    <source>
        <strain evidence="3 4">CBS 661.87</strain>
    </source>
</reference>